<evidence type="ECO:0000313" key="4">
    <source>
        <dbReference type="EMBL" id="KAE9221124.1"/>
    </source>
</evidence>
<dbReference type="Gene3D" id="2.160.20.10">
    <property type="entry name" value="Single-stranded right-handed beta-helix, Pectin lyase-like"/>
    <property type="match status" value="1"/>
</dbReference>
<dbReference type="EMBL" id="QXFW01001397">
    <property type="protein sequence ID" value="KAE8991436.1"/>
    <property type="molecule type" value="Genomic_DNA"/>
</dbReference>
<evidence type="ECO:0000313" key="8">
    <source>
        <dbReference type="Proteomes" id="UP000488956"/>
    </source>
</evidence>
<reference evidence="1 5" key="1">
    <citation type="submission" date="2018-08" db="EMBL/GenBank/DDBJ databases">
        <title>Genomic investigation of the strawberry pathogen Phytophthora fragariae indicates pathogenicity is determined by transcriptional variation in three key races.</title>
        <authorList>
            <person name="Adams T.M."/>
            <person name="Armitage A.D."/>
            <person name="Sobczyk M.K."/>
            <person name="Bates H.J."/>
            <person name="Dunwell J.M."/>
            <person name="Nellist C.F."/>
            <person name="Harrison R.J."/>
        </authorList>
    </citation>
    <scope>NUCLEOTIDE SEQUENCE [LARGE SCALE GENOMIC DNA]</scope>
    <source>
        <strain evidence="4 7">BC-23</strain>
        <strain evidence="1 5">NOV-9</strain>
        <strain evidence="3 8">ONT-3</strain>
        <strain evidence="2 6">SCRP245</strain>
    </source>
</reference>
<evidence type="ECO:0000313" key="1">
    <source>
        <dbReference type="EMBL" id="KAE8923745.1"/>
    </source>
</evidence>
<dbReference type="EMBL" id="QXGC01000784">
    <property type="protein sequence ID" value="KAE9221124.1"/>
    <property type="molecule type" value="Genomic_DNA"/>
</dbReference>
<dbReference type="EMBL" id="QXFX01001661">
    <property type="protein sequence ID" value="KAE9086720.1"/>
    <property type="molecule type" value="Genomic_DNA"/>
</dbReference>
<accession>A0A6A3DRV3</accession>
<dbReference type="AlphaFoldDB" id="A0A6A3DRV3"/>
<proteinExistence type="predicted"/>
<evidence type="ECO:0000313" key="6">
    <source>
        <dbReference type="Proteomes" id="UP000460718"/>
    </source>
</evidence>
<evidence type="ECO:0000313" key="7">
    <source>
        <dbReference type="Proteomes" id="UP000476176"/>
    </source>
</evidence>
<name>A0A6A3DRV3_9STRA</name>
<sequence>MVFVRPGVYHEQVLISRLASPLVLQGYTCDAKNYASNQVTIGCGRFSSTFWTISKYRLKFAPATIKTADGVEYRIKSDDLSSTVELDSIAKSTENTQG</sequence>
<dbReference type="Proteomes" id="UP000488956">
    <property type="component" value="Unassembled WGS sequence"/>
</dbReference>
<gene>
    <name evidence="4" type="ORF">PF004_g13138</name>
    <name evidence="1" type="ORF">PF009_g26007</name>
    <name evidence="3" type="ORF">PF010_g19985</name>
    <name evidence="2" type="ORF">PF011_g17947</name>
</gene>
<dbReference type="EMBL" id="QXGF01002691">
    <property type="protein sequence ID" value="KAE8923745.1"/>
    <property type="molecule type" value="Genomic_DNA"/>
</dbReference>
<evidence type="ECO:0008006" key="9">
    <source>
        <dbReference type="Google" id="ProtNLM"/>
    </source>
</evidence>
<evidence type="ECO:0000313" key="2">
    <source>
        <dbReference type="EMBL" id="KAE8991436.1"/>
    </source>
</evidence>
<dbReference type="InterPro" id="IPR012334">
    <property type="entry name" value="Pectin_lyas_fold"/>
</dbReference>
<dbReference type="Proteomes" id="UP000460718">
    <property type="component" value="Unassembled WGS sequence"/>
</dbReference>
<comment type="caution">
    <text evidence="1">The sequence shown here is derived from an EMBL/GenBank/DDBJ whole genome shotgun (WGS) entry which is preliminary data.</text>
</comment>
<dbReference type="Proteomes" id="UP000429523">
    <property type="component" value="Unassembled WGS sequence"/>
</dbReference>
<evidence type="ECO:0000313" key="3">
    <source>
        <dbReference type="EMBL" id="KAE9086720.1"/>
    </source>
</evidence>
<organism evidence="1 5">
    <name type="scientific">Phytophthora fragariae</name>
    <dbReference type="NCBI Taxonomy" id="53985"/>
    <lineage>
        <taxon>Eukaryota</taxon>
        <taxon>Sar</taxon>
        <taxon>Stramenopiles</taxon>
        <taxon>Oomycota</taxon>
        <taxon>Peronosporomycetes</taxon>
        <taxon>Peronosporales</taxon>
        <taxon>Peronosporaceae</taxon>
        <taxon>Phytophthora</taxon>
    </lineage>
</organism>
<evidence type="ECO:0000313" key="5">
    <source>
        <dbReference type="Proteomes" id="UP000429523"/>
    </source>
</evidence>
<dbReference type="Proteomes" id="UP000476176">
    <property type="component" value="Unassembled WGS sequence"/>
</dbReference>
<protein>
    <recommendedName>
        <fullName evidence="9">Pectinesterase</fullName>
    </recommendedName>
</protein>